<comment type="caution">
    <text evidence="18">The sequence shown here is derived from an EMBL/GenBank/DDBJ whole genome shotgun (WGS) entry which is preliminary data.</text>
</comment>
<evidence type="ECO:0000256" key="10">
    <source>
        <dbReference type="PIRSR" id="PIRSR000445-2"/>
    </source>
</evidence>
<dbReference type="InterPro" id="IPR000343">
    <property type="entry name" value="4pyrrol_synth_GluRdtase"/>
</dbReference>
<evidence type="ECO:0000256" key="2">
    <source>
        <dbReference type="ARBA" id="ARBA00005916"/>
    </source>
</evidence>
<gene>
    <name evidence="8 18" type="primary">hemA</name>
    <name evidence="18" type="ORF">KAJ83_05215</name>
</gene>
<keyword evidence="19" id="KW-1185">Reference proteome</keyword>
<keyword evidence="6 8" id="KW-0627">Porphyrin biosynthesis</keyword>
<protein>
    <recommendedName>
        <fullName evidence="3 8">Glutamyl-tRNA reductase</fullName>
        <shortName evidence="8">GluTR</shortName>
        <ecNumber evidence="3 8">1.2.1.70</ecNumber>
    </recommendedName>
</protein>
<organism evidence="18 19">
    <name type="scientific">Marivibrio halodurans</name>
    <dbReference type="NCBI Taxonomy" id="2039722"/>
    <lineage>
        <taxon>Bacteria</taxon>
        <taxon>Pseudomonadati</taxon>
        <taxon>Pseudomonadota</taxon>
        <taxon>Alphaproteobacteria</taxon>
        <taxon>Rhodospirillales</taxon>
        <taxon>Rhodospirillaceae</taxon>
        <taxon>Marivibrio</taxon>
    </lineage>
</organism>
<feature type="compositionally biased region" description="Basic and acidic residues" evidence="14">
    <location>
        <begin position="443"/>
        <end position="454"/>
    </location>
</feature>
<comment type="catalytic activity">
    <reaction evidence="7 8 13">
        <text>(S)-4-amino-5-oxopentanoate + tRNA(Glu) + NADP(+) = L-glutamyl-tRNA(Glu) + NADPH + H(+)</text>
        <dbReference type="Rhea" id="RHEA:12344"/>
        <dbReference type="Rhea" id="RHEA-COMP:9663"/>
        <dbReference type="Rhea" id="RHEA-COMP:9680"/>
        <dbReference type="ChEBI" id="CHEBI:15378"/>
        <dbReference type="ChEBI" id="CHEBI:57501"/>
        <dbReference type="ChEBI" id="CHEBI:57783"/>
        <dbReference type="ChEBI" id="CHEBI:58349"/>
        <dbReference type="ChEBI" id="CHEBI:78442"/>
        <dbReference type="ChEBI" id="CHEBI:78520"/>
        <dbReference type="EC" id="1.2.1.70"/>
    </reaction>
</comment>
<dbReference type="PANTHER" id="PTHR43013">
    <property type="entry name" value="GLUTAMYL-TRNA REDUCTASE"/>
    <property type="match status" value="1"/>
</dbReference>
<proteinExistence type="inferred from homology"/>
<dbReference type="GO" id="GO:0050661">
    <property type="term" value="F:NADP binding"/>
    <property type="evidence" value="ECO:0007669"/>
    <property type="project" value="InterPro"/>
</dbReference>
<feature type="site" description="Important for activity" evidence="8 12">
    <location>
        <position position="110"/>
    </location>
</feature>
<dbReference type="Pfam" id="PF00745">
    <property type="entry name" value="GlutR_dimer"/>
    <property type="match status" value="1"/>
</dbReference>
<comment type="similarity">
    <text evidence="2 8 13">Belongs to the glutamyl-tRNA reductase family.</text>
</comment>
<feature type="binding site" evidence="8 10">
    <location>
        <position position="131"/>
    </location>
    <ligand>
        <name>substrate</name>
    </ligand>
</feature>
<evidence type="ECO:0000256" key="13">
    <source>
        <dbReference type="RuleBase" id="RU000584"/>
    </source>
</evidence>
<feature type="region of interest" description="Disordered" evidence="14">
    <location>
        <begin position="431"/>
        <end position="454"/>
    </location>
</feature>
<evidence type="ECO:0000259" key="15">
    <source>
        <dbReference type="Pfam" id="PF00745"/>
    </source>
</evidence>
<dbReference type="Gene3D" id="3.40.50.720">
    <property type="entry name" value="NAD(P)-binding Rossmann-like Domain"/>
    <property type="match status" value="1"/>
</dbReference>
<dbReference type="UniPathway" id="UPA00251">
    <property type="reaction ID" value="UER00316"/>
</dbReference>
<dbReference type="GO" id="GO:0008883">
    <property type="term" value="F:glutamyl-tRNA reductase activity"/>
    <property type="evidence" value="ECO:0007669"/>
    <property type="project" value="UniProtKB-UniRule"/>
</dbReference>
<feature type="domain" description="Glutamyl-tRNA reductase N-terminal" evidence="17">
    <location>
        <begin position="18"/>
        <end position="167"/>
    </location>
</feature>
<dbReference type="Pfam" id="PF05201">
    <property type="entry name" value="GlutR_N"/>
    <property type="match status" value="1"/>
</dbReference>
<evidence type="ECO:0000256" key="6">
    <source>
        <dbReference type="ARBA" id="ARBA00023244"/>
    </source>
</evidence>
<dbReference type="SUPFAM" id="SSF51735">
    <property type="entry name" value="NAD(P)-binding Rossmann-fold domains"/>
    <property type="match status" value="1"/>
</dbReference>
<comment type="miscellaneous">
    <text evidence="8">During catalysis, the active site Cys acts as a nucleophile attacking the alpha-carbonyl group of tRNA-bound glutamate with the formation of a thioester intermediate between enzyme and glutamate, and the concomitant release of tRNA(Glu). The thioester intermediate is finally reduced by direct hydride transfer from NADPH, to form the product GSA.</text>
</comment>
<keyword evidence="5 8" id="KW-0560">Oxidoreductase</keyword>
<dbReference type="PROSITE" id="PS00747">
    <property type="entry name" value="GLUTR"/>
    <property type="match status" value="1"/>
</dbReference>
<evidence type="ECO:0000256" key="9">
    <source>
        <dbReference type="PIRSR" id="PIRSR000445-1"/>
    </source>
</evidence>
<comment type="subunit">
    <text evidence="8">Homodimer.</text>
</comment>
<evidence type="ECO:0000256" key="7">
    <source>
        <dbReference type="ARBA" id="ARBA00047464"/>
    </source>
</evidence>
<dbReference type="PANTHER" id="PTHR43013:SF1">
    <property type="entry name" value="GLUTAMYL-TRNA REDUCTASE"/>
    <property type="match status" value="1"/>
</dbReference>
<feature type="binding site" evidence="8 10">
    <location>
        <position position="120"/>
    </location>
    <ligand>
        <name>substrate</name>
    </ligand>
</feature>
<dbReference type="EC" id="1.2.1.70" evidence="3 8"/>
<comment type="pathway">
    <text evidence="1 8 13">Porphyrin-containing compound metabolism; protoporphyrin-IX biosynthesis; 5-aminolevulinate from L-glutamyl-tRNA(Glu): step 1/2.</text>
</comment>
<sequence>MTDHASVDRPADARPYIVGANHRTADGRLREALFVEEARLEETYAAIGAAGLAPAALLSTCDRVELHGMAADPEAAAARAEAFLADRAGVPPHRLDGAVYRLYDADAVGHLYRVASALDSHMVGEAQILGQLKAAAARAAAAGTMSVELDRLYQSAFQLAKRVRSQTRIGEGAVSVAAAAVRIAGDLHGDLSDRRGLLIGLGDVADVMLEQFERAGLTRFDMTGPSRRTERVAGRAGRNFVPFDRLAEAIGESDVVVTAGGLGRYLVTPEVLEAALDRRRRRPILLLDCGVPRDVEPACDRIEEAFLYSLADIERLAERGQLDRRAEAEEAGRMAEAAVIEWRRHQAEQEGIPALIALREHFETARADVLSRHPRADAEEATRLLMNRLLHRPSEALRAIAAEGGAADLRDMVTVNRVLARLFGVGGAAEAGAAESGVVADQTGRDDQEVKDRE</sequence>
<dbReference type="AlphaFoldDB" id="A0A8J7V048"/>
<comment type="domain">
    <text evidence="8">Possesses an unusual extended V-shaped dimeric structure with each monomer consisting of three distinct domains arranged along a curved 'spinal' alpha-helix. The N-terminal catalytic domain specifically recognizes the glutamate moiety of the substrate. The second domain is the NADPH-binding domain, and the third C-terminal domain is responsible for dimerization.</text>
</comment>
<evidence type="ECO:0000256" key="4">
    <source>
        <dbReference type="ARBA" id="ARBA00022857"/>
    </source>
</evidence>
<feature type="active site" description="Nucleophile" evidence="8 9">
    <location>
        <position position="61"/>
    </location>
</feature>
<dbReference type="HAMAP" id="MF_00087">
    <property type="entry name" value="Glu_tRNA_reductase"/>
    <property type="match status" value="1"/>
</dbReference>
<feature type="binding site" evidence="8 10">
    <location>
        <begin position="60"/>
        <end position="63"/>
    </location>
    <ligand>
        <name>substrate</name>
    </ligand>
</feature>
<dbReference type="Proteomes" id="UP000672602">
    <property type="component" value="Unassembled WGS sequence"/>
</dbReference>
<comment type="function">
    <text evidence="8">Catalyzes the NADPH-dependent reduction of glutamyl-tRNA(Glu) to glutamate 1-semialdehyde (GSA).</text>
</comment>
<dbReference type="NCBIfam" id="TIGR01035">
    <property type="entry name" value="hemA"/>
    <property type="match status" value="1"/>
</dbReference>
<dbReference type="SUPFAM" id="SSF69742">
    <property type="entry name" value="Glutamyl tRNA-reductase catalytic, N-terminal domain"/>
    <property type="match status" value="1"/>
</dbReference>
<dbReference type="InterPro" id="IPR036343">
    <property type="entry name" value="GluRdtase_N_sf"/>
</dbReference>
<dbReference type="InterPro" id="IPR036453">
    <property type="entry name" value="GluRdtase_dimer_dom_sf"/>
</dbReference>
<dbReference type="InterPro" id="IPR018214">
    <property type="entry name" value="GluRdtase_CS"/>
</dbReference>
<keyword evidence="4 8" id="KW-0521">NADP</keyword>
<evidence type="ECO:0000256" key="3">
    <source>
        <dbReference type="ARBA" id="ARBA00012970"/>
    </source>
</evidence>
<dbReference type="InterPro" id="IPR006151">
    <property type="entry name" value="Shikm_DH/Glu-tRNA_Rdtase"/>
</dbReference>
<dbReference type="GO" id="GO:0019353">
    <property type="term" value="P:protoporphyrinogen IX biosynthetic process from glutamate"/>
    <property type="evidence" value="ECO:0007669"/>
    <property type="project" value="TreeGrafter"/>
</dbReference>
<evidence type="ECO:0000256" key="12">
    <source>
        <dbReference type="PIRSR" id="PIRSR000445-4"/>
    </source>
</evidence>
<dbReference type="EMBL" id="JAGMWN010000002">
    <property type="protein sequence ID" value="MBP5856396.1"/>
    <property type="molecule type" value="Genomic_DNA"/>
</dbReference>
<dbReference type="InterPro" id="IPR015895">
    <property type="entry name" value="4pyrrol_synth_GluRdtase_N"/>
</dbReference>
<evidence type="ECO:0000256" key="14">
    <source>
        <dbReference type="SAM" id="MobiDB-lite"/>
    </source>
</evidence>
<evidence type="ECO:0000256" key="5">
    <source>
        <dbReference type="ARBA" id="ARBA00023002"/>
    </source>
</evidence>
<evidence type="ECO:0000259" key="17">
    <source>
        <dbReference type="Pfam" id="PF05201"/>
    </source>
</evidence>
<dbReference type="PIRSF" id="PIRSF000445">
    <property type="entry name" value="4pyrrol_synth_GluRdtase"/>
    <property type="match status" value="1"/>
</dbReference>
<evidence type="ECO:0000313" key="19">
    <source>
        <dbReference type="Proteomes" id="UP000672602"/>
    </source>
</evidence>
<dbReference type="Gene3D" id="3.30.460.30">
    <property type="entry name" value="Glutamyl-tRNA reductase, N-terminal domain"/>
    <property type="match status" value="1"/>
</dbReference>
<evidence type="ECO:0000259" key="16">
    <source>
        <dbReference type="Pfam" id="PF01488"/>
    </source>
</evidence>
<feature type="compositionally biased region" description="Low complexity" evidence="14">
    <location>
        <begin position="431"/>
        <end position="440"/>
    </location>
</feature>
<reference evidence="18" key="1">
    <citation type="submission" date="2021-04" db="EMBL/GenBank/DDBJ databases">
        <authorList>
            <person name="Zhang D.-C."/>
        </authorList>
    </citation>
    <scope>NUCLEOTIDE SEQUENCE</scope>
    <source>
        <strain evidence="18">CGMCC 1.15697</strain>
    </source>
</reference>
<evidence type="ECO:0000256" key="1">
    <source>
        <dbReference type="ARBA" id="ARBA00005059"/>
    </source>
</evidence>
<dbReference type="RefSeq" id="WP_210680974.1">
    <property type="nucleotide sequence ID" value="NZ_JAGMWN010000002.1"/>
</dbReference>
<dbReference type="Pfam" id="PF01488">
    <property type="entry name" value="Shikimate_DH"/>
    <property type="match status" value="1"/>
</dbReference>
<dbReference type="FunFam" id="3.30.460.30:FF:000001">
    <property type="entry name" value="Glutamyl-tRNA reductase"/>
    <property type="match status" value="1"/>
</dbReference>
<dbReference type="InterPro" id="IPR036291">
    <property type="entry name" value="NAD(P)-bd_dom_sf"/>
</dbReference>
<accession>A0A8J7V048</accession>
<feature type="binding site" evidence="8 11">
    <location>
        <begin position="200"/>
        <end position="205"/>
    </location>
    <ligand>
        <name>NADP(+)</name>
        <dbReference type="ChEBI" id="CHEBI:58349"/>
    </ligand>
</feature>
<feature type="domain" description="Tetrapyrrole biosynthesis glutamyl-tRNA reductase dimerisation" evidence="15">
    <location>
        <begin position="331"/>
        <end position="421"/>
    </location>
</feature>
<feature type="domain" description="Quinate/shikimate 5-dehydrogenase/glutamyl-tRNA reductase" evidence="16">
    <location>
        <begin position="184"/>
        <end position="315"/>
    </location>
</feature>
<name>A0A8J7V048_9PROT</name>
<feature type="binding site" evidence="8 10">
    <location>
        <begin position="125"/>
        <end position="127"/>
    </location>
    <ligand>
        <name>substrate</name>
    </ligand>
</feature>
<dbReference type="SUPFAM" id="SSF69075">
    <property type="entry name" value="Glutamyl tRNA-reductase dimerization domain"/>
    <property type="match status" value="1"/>
</dbReference>
<dbReference type="InterPro" id="IPR015896">
    <property type="entry name" value="4pyrrol_synth_GluRdtase_dimer"/>
</dbReference>
<evidence type="ECO:0000313" key="18">
    <source>
        <dbReference type="EMBL" id="MBP5856396.1"/>
    </source>
</evidence>
<evidence type="ECO:0000256" key="11">
    <source>
        <dbReference type="PIRSR" id="PIRSR000445-3"/>
    </source>
</evidence>
<evidence type="ECO:0000256" key="8">
    <source>
        <dbReference type="HAMAP-Rule" id="MF_00087"/>
    </source>
</evidence>